<reference evidence="11" key="1">
    <citation type="submission" date="2015-07" db="EMBL/GenBank/DDBJ databases">
        <title>Fjat-10053 dsm26.</title>
        <authorList>
            <person name="Liu B."/>
            <person name="Wang J."/>
            <person name="Zhu Y."/>
            <person name="Liu G."/>
            <person name="Chen Q."/>
            <person name="Chen Z."/>
            <person name="Lan J."/>
            <person name="Che J."/>
            <person name="Ge C."/>
            <person name="Shi H."/>
            <person name="Pan Z."/>
            <person name="Liu X."/>
        </authorList>
    </citation>
    <scope>NUCLEOTIDE SEQUENCE [LARGE SCALE GENOMIC DNA]</scope>
    <source>
        <strain evidence="11">DSM 26</strain>
    </source>
</reference>
<evidence type="ECO:0000256" key="4">
    <source>
        <dbReference type="ARBA" id="ARBA00022597"/>
    </source>
</evidence>
<evidence type="ECO:0000256" key="9">
    <source>
        <dbReference type="SAM" id="Phobius"/>
    </source>
</evidence>
<evidence type="ECO:0000256" key="2">
    <source>
        <dbReference type="ARBA" id="ARBA00022448"/>
    </source>
</evidence>
<evidence type="ECO:0000256" key="1">
    <source>
        <dbReference type="ARBA" id="ARBA00004651"/>
    </source>
</evidence>
<keyword evidence="6 9" id="KW-0812">Transmembrane</keyword>
<evidence type="ECO:0000256" key="8">
    <source>
        <dbReference type="ARBA" id="ARBA00023136"/>
    </source>
</evidence>
<dbReference type="Proteomes" id="UP000036780">
    <property type="component" value="Unassembled WGS sequence"/>
</dbReference>
<comment type="subcellular location">
    <subcellularLocation>
        <location evidence="1">Cell membrane</location>
        <topology evidence="1">Multi-pass membrane protein</topology>
    </subcellularLocation>
</comment>
<keyword evidence="2" id="KW-0813">Transport</keyword>
<dbReference type="PANTHER" id="PTHR32502:SF8">
    <property type="entry name" value="N-ACETYLGALACTOSAMINE PERMEASE IIC COMPONENT 1"/>
    <property type="match status" value="1"/>
</dbReference>
<dbReference type="InterPro" id="IPR004700">
    <property type="entry name" value="PTS_IIC_man"/>
</dbReference>
<dbReference type="GO" id="GO:0009401">
    <property type="term" value="P:phosphoenolpyruvate-dependent sugar phosphotransferase system"/>
    <property type="evidence" value="ECO:0007669"/>
    <property type="project" value="UniProtKB-KW"/>
</dbReference>
<dbReference type="RefSeq" id="WP_050351938.1">
    <property type="nucleotide sequence ID" value="NZ_BOSN01000002.1"/>
</dbReference>
<gene>
    <name evidence="10" type="ORF">AFK71_12975</name>
</gene>
<evidence type="ECO:0000256" key="3">
    <source>
        <dbReference type="ARBA" id="ARBA00022475"/>
    </source>
</evidence>
<keyword evidence="7 9" id="KW-1133">Transmembrane helix</keyword>
<feature type="transmembrane region" description="Helical" evidence="9">
    <location>
        <begin position="206"/>
        <end position="239"/>
    </location>
</feature>
<feature type="transmembrane region" description="Helical" evidence="9">
    <location>
        <begin position="95"/>
        <end position="118"/>
    </location>
</feature>
<evidence type="ECO:0000256" key="6">
    <source>
        <dbReference type="ARBA" id="ARBA00022692"/>
    </source>
</evidence>
<dbReference type="GeneID" id="66871596"/>
<keyword evidence="5" id="KW-0598">Phosphotransferase system</keyword>
<dbReference type="PROSITE" id="PS51106">
    <property type="entry name" value="PTS_EIIC_TYPE_4"/>
    <property type="match status" value="1"/>
</dbReference>
<sequence length="263" mass="27434">MILQAILLGIVAFIAQSEYALGTSLLSRPIVTGLLVGIVLGDIKTGIIMGATLELAFIGSFSVGASIPPDVVTGGILGTAFAITAGAGTETALLLGVPIATLTLILKNVYLGLLIPMMNHKADTYAAIGDYKGVERMHLTAGFGLSFMLALVVAISYSVGNNAVQSLLNMIPDFVQHGLTVATGIIPALGFAMLARLLINKTVAPYFFLGFIIVAYLDIPITGIAVFGAILAVIVVNIMNYRTNSVQAVQTTSGEVIDDDEDF</sequence>
<dbReference type="GO" id="GO:0005886">
    <property type="term" value="C:plasma membrane"/>
    <property type="evidence" value="ECO:0007669"/>
    <property type="project" value="UniProtKB-SubCell"/>
</dbReference>
<dbReference type="PANTHER" id="PTHR32502">
    <property type="entry name" value="N-ACETYLGALACTOSAMINE PERMEASE II COMPONENT-RELATED"/>
    <property type="match status" value="1"/>
</dbReference>
<comment type="caution">
    <text evidence="10">The sequence shown here is derived from an EMBL/GenBank/DDBJ whole genome shotgun (WGS) entry which is preliminary data.</text>
</comment>
<evidence type="ECO:0000313" key="10">
    <source>
        <dbReference type="EMBL" id="KNE19406.1"/>
    </source>
</evidence>
<organism evidence="10 11">
    <name type="scientific">Virgibacillus pantothenticus</name>
    <dbReference type="NCBI Taxonomy" id="1473"/>
    <lineage>
        <taxon>Bacteria</taxon>
        <taxon>Bacillati</taxon>
        <taxon>Bacillota</taxon>
        <taxon>Bacilli</taxon>
        <taxon>Bacillales</taxon>
        <taxon>Bacillaceae</taxon>
        <taxon>Virgibacillus</taxon>
    </lineage>
</organism>
<feature type="transmembrane region" description="Helical" evidence="9">
    <location>
        <begin position="139"/>
        <end position="159"/>
    </location>
</feature>
<evidence type="ECO:0000313" key="11">
    <source>
        <dbReference type="Proteomes" id="UP000036780"/>
    </source>
</evidence>
<evidence type="ECO:0000256" key="7">
    <source>
        <dbReference type="ARBA" id="ARBA00022989"/>
    </source>
</evidence>
<dbReference type="EMBL" id="LGTO01000007">
    <property type="protein sequence ID" value="KNE19406.1"/>
    <property type="molecule type" value="Genomic_DNA"/>
</dbReference>
<keyword evidence="11" id="KW-1185">Reference proteome</keyword>
<feature type="transmembrane region" description="Helical" evidence="9">
    <location>
        <begin position="179"/>
        <end position="199"/>
    </location>
</feature>
<dbReference type="InterPro" id="IPR050303">
    <property type="entry name" value="GatZ_KbaZ_carbometab"/>
</dbReference>
<dbReference type="AlphaFoldDB" id="A0A0L0QLG4"/>
<dbReference type="PATRIC" id="fig|1473.5.peg.1182"/>
<keyword evidence="3" id="KW-1003">Cell membrane</keyword>
<protein>
    <submittedName>
        <fullName evidence="10">PTS sugar transporter</fullName>
    </submittedName>
</protein>
<accession>A0A0L0QLG4</accession>
<dbReference type="OrthoDB" id="7058816at2"/>
<keyword evidence="8 9" id="KW-0472">Membrane</keyword>
<feature type="transmembrane region" description="Helical" evidence="9">
    <location>
        <begin position="71"/>
        <end position="89"/>
    </location>
</feature>
<dbReference type="Pfam" id="PF03609">
    <property type="entry name" value="EII-Sor"/>
    <property type="match status" value="1"/>
</dbReference>
<evidence type="ECO:0000256" key="5">
    <source>
        <dbReference type="ARBA" id="ARBA00022683"/>
    </source>
</evidence>
<keyword evidence="4 10" id="KW-0762">Sugar transport</keyword>
<proteinExistence type="predicted"/>
<name>A0A0L0QLG4_VIRPA</name>